<reference evidence="1 2" key="1">
    <citation type="submission" date="2020-04" db="EMBL/GenBank/DDBJ databases">
        <authorList>
            <person name="De Canck E."/>
        </authorList>
    </citation>
    <scope>NUCLEOTIDE SEQUENCE [LARGE SCALE GENOMIC DNA]</scope>
    <source>
        <strain evidence="1 2">LMG 28614</strain>
    </source>
</reference>
<keyword evidence="2" id="KW-1185">Reference proteome</keyword>
<proteinExistence type="predicted"/>
<dbReference type="AlphaFoldDB" id="A0A6S7BM77"/>
<organism evidence="1 2">
    <name type="scientific">Paraburkholderia ultramafica</name>
    <dbReference type="NCBI Taxonomy" id="1544867"/>
    <lineage>
        <taxon>Bacteria</taxon>
        <taxon>Pseudomonadati</taxon>
        <taxon>Pseudomonadota</taxon>
        <taxon>Betaproteobacteria</taxon>
        <taxon>Burkholderiales</taxon>
        <taxon>Burkholderiaceae</taxon>
        <taxon>Paraburkholderia</taxon>
    </lineage>
</organism>
<gene>
    <name evidence="1" type="ORF">LMG28614_06250</name>
</gene>
<dbReference type="Proteomes" id="UP000494365">
    <property type="component" value="Unassembled WGS sequence"/>
</dbReference>
<name>A0A6S7BM77_9BURK</name>
<evidence type="ECO:0000313" key="2">
    <source>
        <dbReference type="Proteomes" id="UP000494365"/>
    </source>
</evidence>
<accession>A0A6S7BM77</accession>
<evidence type="ECO:0000313" key="1">
    <source>
        <dbReference type="EMBL" id="CAB3805635.1"/>
    </source>
</evidence>
<sequence length="57" mass="6179">MKQQTLVMAVDQGAGFETHAKPTRRHEFLYTTNVKVPWAQAPPDVSSDAVVALALVG</sequence>
<dbReference type="EMBL" id="CADIKK010000042">
    <property type="protein sequence ID" value="CAB3805635.1"/>
    <property type="molecule type" value="Genomic_DNA"/>
</dbReference>
<dbReference type="RefSeq" id="WP_425497891.1">
    <property type="nucleotide sequence ID" value="NZ_CADIKK010000042.1"/>
</dbReference>
<protein>
    <submittedName>
        <fullName evidence="1">Uncharacterized protein</fullName>
    </submittedName>
</protein>